<dbReference type="Pfam" id="PF19054">
    <property type="entry name" value="DUF5753"/>
    <property type="match status" value="1"/>
</dbReference>
<evidence type="ECO:0000313" key="2">
    <source>
        <dbReference type="EMBL" id="GDY31144.1"/>
    </source>
</evidence>
<dbReference type="Pfam" id="PF13560">
    <property type="entry name" value="HTH_31"/>
    <property type="match status" value="1"/>
</dbReference>
<dbReference type="CDD" id="cd00093">
    <property type="entry name" value="HTH_XRE"/>
    <property type="match status" value="1"/>
</dbReference>
<dbReference type="PROSITE" id="PS50943">
    <property type="entry name" value="HTH_CROC1"/>
    <property type="match status" value="1"/>
</dbReference>
<dbReference type="RefSeq" id="WP_137814234.1">
    <property type="nucleotide sequence ID" value="NZ_BJFL01000012.1"/>
</dbReference>
<reference evidence="3" key="1">
    <citation type="submission" date="2019-04" db="EMBL/GenBank/DDBJ databases">
        <title>Draft genome sequence of Pseudonocardiaceae bacterium SL3-2-4.</title>
        <authorList>
            <person name="Ningsih F."/>
            <person name="Yokota A."/>
            <person name="Sakai Y."/>
            <person name="Nanatani K."/>
            <person name="Yabe S."/>
            <person name="Oetari A."/>
            <person name="Sjamsuridzal W."/>
        </authorList>
    </citation>
    <scope>NUCLEOTIDE SEQUENCE [LARGE SCALE GENOMIC DNA]</scope>
    <source>
        <strain evidence="3">SL3-2-4</strain>
    </source>
</reference>
<dbReference type="SMART" id="SM00530">
    <property type="entry name" value="HTH_XRE"/>
    <property type="match status" value="1"/>
</dbReference>
<dbReference type="InterPro" id="IPR043917">
    <property type="entry name" value="DUF5753"/>
</dbReference>
<accession>A0A4D4J6N2</accession>
<dbReference type="EMBL" id="BJFL01000012">
    <property type="protein sequence ID" value="GDY31144.1"/>
    <property type="molecule type" value="Genomic_DNA"/>
</dbReference>
<organism evidence="2 3">
    <name type="scientific">Gandjariella thermophila</name>
    <dbReference type="NCBI Taxonomy" id="1931992"/>
    <lineage>
        <taxon>Bacteria</taxon>
        <taxon>Bacillati</taxon>
        <taxon>Actinomycetota</taxon>
        <taxon>Actinomycetes</taxon>
        <taxon>Pseudonocardiales</taxon>
        <taxon>Pseudonocardiaceae</taxon>
        <taxon>Gandjariella</taxon>
    </lineage>
</organism>
<protein>
    <submittedName>
        <fullName evidence="2">Transcriptional regulator</fullName>
    </submittedName>
</protein>
<proteinExistence type="predicted"/>
<dbReference type="GO" id="GO:0003677">
    <property type="term" value="F:DNA binding"/>
    <property type="evidence" value="ECO:0007669"/>
    <property type="project" value="InterPro"/>
</dbReference>
<sequence length="279" mass="32138">MAKRSRPTLRRRLLGRELRRLREETGLSQEEAARALNYTDSTISRVEQGQLPNYHALRAMLDVYGLTVDQWQPYLDMYERARERGWWQAYGVDDRGFIALEHEACAVWEYQPGYVPGLLQTADYIREIFALSRIKHPRRWIDNQVAVRLKRQERLTADPPLRFHAVVDEPVLHRVVGGRALWRAQLRRIVQLSELPNVTVRVLSRFVVAPDGWNGMFIVLSFPDADDPDMAYAEHSSGSVHIERKDEVTGCRLTFDHLASLALAPTESIALIERVAAEL</sequence>
<dbReference type="AlphaFoldDB" id="A0A4D4J6N2"/>
<evidence type="ECO:0000259" key="1">
    <source>
        <dbReference type="PROSITE" id="PS50943"/>
    </source>
</evidence>
<keyword evidence="3" id="KW-1185">Reference proteome</keyword>
<comment type="caution">
    <text evidence="2">The sequence shown here is derived from an EMBL/GenBank/DDBJ whole genome shotgun (WGS) entry which is preliminary data.</text>
</comment>
<name>A0A4D4J6N2_9PSEU</name>
<feature type="domain" description="HTH cro/C1-type" evidence="1">
    <location>
        <begin position="18"/>
        <end position="71"/>
    </location>
</feature>
<dbReference type="Gene3D" id="1.10.260.40">
    <property type="entry name" value="lambda repressor-like DNA-binding domains"/>
    <property type="match status" value="1"/>
</dbReference>
<gene>
    <name evidence="2" type="ORF">GTS_27770</name>
</gene>
<evidence type="ECO:0000313" key="3">
    <source>
        <dbReference type="Proteomes" id="UP000298860"/>
    </source>
</evidence>
<dbReference type="InterPro" id="IPR001387">
    <property type="entry name" value="Cro/C1-type_HTH"/>
</dbReference>
<dbReference type="InterPro" id="IPR010982">
    <property type="entry name" value="Lambda_DNA-bd_dom_sf"/>
</dbReference>
<dbReference type="SUPFAM" id="SSF47413">
    <property type="entry name" value="lambda repressor-like DNA-binding domains"/>
    <property type="match status" value="1"/>
</dbReference>
<dbReference type="Proteomes" id="UP000298860">
    <property type="component" value="Unassembled WGS sequence"/>
</dbReference>
<dbReference type="OrthoDB" id="4285266at2"/>